<keyword evidence="2" id="KW-1185">Reference proteome</keyword>
<reference evidence="1 2" key="1">
    <citation type="submission" date="2015-01" db="EMBL/GenBank/DDBJ databases">
        <title>Evolution of Trichinella species and genotypes.</title>
        <authorList>
            <person name="Korhonen P.K."/>
            <person name="Edoardo P."/>
            <person name="Giuseppe L.R."/>
            <person name="Gasser R.B."/>
        </authorList>
    </citation>
    <scope>NUCLEOTIDE SEQUENCE [LARGE SCALE GENOMIC DNA]</scope>
    <source>
        <strain evidence="1">ISS1980</strain>
    </source>
</reference>
<organism evidence="1 2">
    <name type="scientific">Trichinella papuae</name>
    <dbReference type="NCBI Taxonomy" id="268474"/>
    <lineage>
        <taxon>Eukaryota</taxon>
        <taxon>Metazoa</taxon>
        <taxon>Ecdysozoa</taxon>
        <taxon>Nematoda</taxon>
        <taxon>Enoplea</taxon>
        <taxon>Dorylaimia</taxon>
        <taxon>Trichinellida</taxon>
        <taxon>Trichinellidae</taxon>
        <taxon>Trichinella</taxon>
    </lineage>
</organism>
<comment type="caution">
    <text evidence="1">The sequence shown here is derived from an EMBL/GenBank/DDBJ whole genome shotgun (WGS) entry which is preliminary data.</text>
</comment>
<evidence type="ECO:0000313" key="1">
    <source>
        <dbReference type="EMBL" id="KRZ75798.1"/>
    </source>
</evidence>
<dbReference type="AlphaFoldDB" id="A0A0V1MVI3"/>
<proteinExistence type="predicted"/>
<sequence length="124" mass="14005">MTLGNRFCIKAKPAGSRIWDKFRLIRLIRIFCFGNVVLNLVKSFSWDGHLQPHNRVPNPTLITCAGSLKIGCWKLCAKVVTTAKARLLCFHVAIKFSFNLQLGTDRQKGHVILIIVIAWKIDSS</sequence>
<dbReference type="Proteomes" id="UP000054843">
    <property type="component" value="Unassembled WGS sequence"/>
</dbReference>
<gene>
    <name evidence="1" type="ORF">T10_9704</name>
</gene>
<accession>A0A0V1MVI3</accession>
<evidence type="ECO:0000313" key="2">
    <source>
        <dbReference type="Proteomes" id="UP000054843"/>
    </source>
</evidence>
<name>A0A0V1MVI3_9BILA</name>
<protein>
    <submittedName>
        <fullName evidence="1">Uncharacterized protein</fullName>
    </submittedName>
</protein>
<dbReference type="EMBL" id="JYDO01000034">
    <property type="protein sequence ID" value="KRZ75798.1"/>
    <property type="molecule type" value="Genomic_DNA"/>
</dbReference>